<dbReference type="EMBL" id="BRVO01000002">
    <property type="protein sequence ID" value="GLB49404.1"/>
    <property type="molecule type" value="Genomic_DNA"/>
</dbReference>
<proteinExistence type="predicted"/>
<gene>
    <name evidence="1" type="ORF">Y10_17720</name>
</gene>
<sequence>MITKDKLFLFGFILIFYLSCSSDNEGFNGIETTDNFYIEKYNGFYAQYNVPLSLSNPTYDNLVKFEYDENNRIIKRIGDIIYTGIGGYLHDSLYTQLVYTNNEVHMEKKIAPFGGLLYVEGNEATITFDDNNRMIQKITFHENNNPQIDTTHFYYDNSGKLISYLKTSNRDTNLDWDTRYYEESNLYYSNNNLDSIVTIISMKWSDQPYTILKNKQTQYFEEYDNAINPFRKLQIFEETFNRSLSDNNFTKYRVTSQAYHYLNNDYSQTPTMYEAYEIFSQNWSFVYDENAEWIYNEL</sequence>
<keyword evidence="2" id="KW-1185">Reference proteome</keyword>
<comment type="caution">
    <text evidence="1">The sequence shown here is derived from an EMBL/GenBank/DDBJ whole genome shotgun (WGS) entry which is preliminary data.</text>
</comment>
<reference evidence="1" key="1">
    <citation type="submission" date="2022-07" db="EMBL/GenBank/DDBJ databases">
        <title>Taxonomy of Novel Oxalotrophic and Methylotrophic Bacteria.</title>
        <authorList>
            <person name="Sahin N."/>
            <person name="Tani A."/>
        </authorList>
    </citation>
    <scope>NUCLEOTIDE SEQUENCE</scope>
    <source>
        <strain evidence="1">Y10</strain>
    </source>
</reference>
<accession>A0ABQ5MJ26</accession>
<dbReference type="Proteomes" id="UP001143543">
    <property type="component" value="Unassembled WGS sequence"/>
</dbReference>
<name>A0ABQ5MJ26_9FLAO</name>
<dbReference type="RefSeq" id="WP_281765042.1">
    <property type="nucleotide sequence ID" value="NZ_BRVO01000002.1"/>
</dbReference>
<evidence type="ECO:0008006" key="3">
    <source>
        <dbReference type="Google" id="ProtNLM"/>
    </source>
</evidence>
<protein>
    <recommendedName>
        <fullName evidence="3">YD repeat-containing protein</fullName>
    </recommendedName>
</protein>
<evidence type="ECO:0000313" key="2">
    <source>
        <dbReference type="Proteomes" id="UP001143543"/>
    </source>
</evidence>
<evidence type="ECO:0000313" key="1">
    <source>
        <dbReference type="EMBL" id="GLB49404.1"/>
    </source>
</evidence>
<organism evidence="1 2">
    <name type="scientific">Neptunitalea lumnitzerae</name>
    <dbReference type="NCBI Taxonomy" id="2965509"/>
    <lineage>
        <taxon>Bacteria</taxon>
        <taxon>Pseudomonadati</taxon>
        <taxon>Bacteroidota</taxon>
        <taxon>Flavobacteriia</taxon>
        <taxon>Flavobacteriales</taxon>
        <taxon>Flavobacteriaceae</taxon>
        <taxon>Neptunitalea</taxon>
    </lineage>
</organism>